<dbReference type="Gene3D" id="1.10.620.20">
    <property type="entry name" value="Ribonucleotide Reductase, subunit A"/>
    <property type="match status" value="1"/>
</dbReference>
<dbReference type="EC" id="1.14.13.227" evidence="1"/>
<dbReference type="InterPro" id="IPR009078">
    <property type="entry name" value="Ferritin-like_SF"/>
</dbReference>
<evidence type="ECO:0000313" key="5">
    <source>
        <dbReference type="EMBL" id="MDG5486857.1"/>
    </source>
</evidence>
<dbReference type="EMBL" id="JAKZMO010000046">
    <property type="protein sequence ID" value="MDG5486857.1"/>
    <property type="molecule type" value="Genomic_DNA"/>
</dbReference>
<comment type="catalytic activity">
    <reaction evidence="4">
        <text>propane + NADH + O2 + H(+) = propan-2-ol + NAD(+) + H2O</text>
        <dbReference type="Rhea" id="RHEA:49992"/>
        <dbReference type="ChEBI" id="CHEBI:15377"/>
        <dbReference type="ChEBI" id="CHEBI:15378"/>
        <dbReference type="ChEBI" id="CHEBI:15379"/>
        <dbReference type="ChEBI" id="CHEBI:17824"/>
        <dbReference type="ChEBI" id="CHEBI:32879"/>
        <dbReference type="ChEBI" id="CHEBI:57540"/>
        <dbReference type="ChEBI" id="CHEBI:57945"/>
        <dbReference type="EC" id="1.14.13.227"/>
    </reaction>
</comment>
<dbReference type="InterPro" id="IPR003430">
    <property type="entry name" value="Phenol_Hydrox"/>
</dbReference>
<proteinExistence type="predicted"/>
<dbReference type="Proteomes" id="UP001154266">
    <property type="component" value="Unassembled WGS sequence"/>
</dbReference>
<evidence type="ECO:0000256" key="1">
    <source>
        <dbReference type="ARBA" id="ARBA00012710"/>
    </source>
</evidence>
<dbReference type="InterPro" id="IPR012348">
    <property type="entry name" value="RNR-like"/>
</dbReference>
<keyword evidence="3" id="KW-0503">Monooxygenase</keyword>
<dbReference type="SUPFAM" id="SSF47240">
    <property type="entry name" value="Ferritin-like"/>
    <property type="match status" value="1"/>
</dbReference>
<gene>
    <name evidence="5" type="ORF">MNO81_29040</name>
</gene>
<dbReference type="RefSeq" id="WP_278223926.1">
    <property type="nucleotide sequence ID" value="NZ_JAKZMO010000046.1"/>
</dbReference>
<name>A0ABT6H0A4_MYCGU</name>
<evidence type="ECO:0000256" key="2">
    <source>
        <dbReference type="ARBA" id="ARBA00023002"/>
    </source>
</evidence>
<evidence type="ECO:0000256" key="3">
    <source>
        <dbReference type="ARBA" id="ARBA00023033"/>
    </source>
</evidence>
<dbReference type="InterPro" id="IPR012078">
    <property type="entry name" value="MP_mOase_hydro"/>
</dbReference>
<evidence type="ECO:0000313" key="6">
    <source>
        <dbReference type="Proteomes" id="UP001154266"/>
    </source>
</evidence>
<evidence type="ECO:0000256" key="4">
    <source>
        <dbReference type="ARBA" id="ARBA00048941"/>
    </source>
</evidence>
<sequence>MATDNRRVARRTWSMLGDVKRKPSPYEVVTSKFHYHFRREPAPFELDPETPINKWYLRYREGSALQVADWERFRDPYKLTYTEYIKTQKGRETYVDGLIDQYEASGTVAHLEPGWVDTLKSFYVPLRFPLHVLQMVGMYVGQMAPSSFITNCAHFQAADEMRRIQRIAYWNRVLANAHGDELAQTDTARRPWESAPEWQPLRRLLEELLIAYDWGEAFTALNLAVKPAIDALLNWEFAALAQVNGDQFIAQLFSEFTNDSKRSQEWTQALVHYMLECDSKTHIALDGWLARWQPAALAAVDALAPLFGTAPSPLSEQLVSDSIAKRYTDFIHGAGLSVRGVNA</sequence>
<comment type="caution">
    <text evidence="5">The sequence shown here is derived from an EMBL/GenBank/DDBJ whole genome shotgun (WGS) entry which is preliminary data.</text>
</comment>
<keyword evidence="6" id="KW-1185">Reference proteome</keyword>
<reference evidence="5" key="1">
    <citation type="journal article" date="2023" name="Environ. Microbiol.">
        <title>The 2-methylpropene degradation pathway in Mycobacteriaceae family strains.</title>
        <authorList>
            <person name="Helbich S."/>
            <person name="Barrantes I."/>
            <person name="Dos Anjos Borges L.G."/>
            <person name="Pieper D.H."/>
            <person name="Vainshtein Y."/>
            <person name="Sohn K."/>
            <person name="Engesser K.H."/>
        </authorList>
    </citation>
    <scope>NUCLEOTIDE SEQUENCE</scope>
    <source>
        <strain evidence="5">IBE100</strain>
    </source>
</reference>
<protein>
    <recommendedName>
        <fullName evidence="1">propane 2-monooxygenase</fullName>
        <ecNumber evidence="1">1.14.13.227</ecNumber>
    </recommendedName>
</protein>
<organism evidence="5 6">
    <name type="scientific">Mycolicibacterium gadium</name>
    <name type="common">Mycobacterium gadium</name>
    <dbReference type="NCBI Taxonomy" id="1794"/>
    <lineage>
        <taxon>Bacteria</taxon>
        <taxon>Bacillati</taxon>
        <taxon>Actinomycetota</taxon>
        <taxon>Actinomycetes</taxon>
        <taxon>Mycobacteriales</taxon>
        <taxon>Mycobacteriaceae</taxon>
        <taxon>Mycolicibacterium</taxon>
    </lineage>
</organism>
<accession>A0ABT6H0A4</accession>
<dbReference type="Pfam" id="PF02332">
    <property type="entry name" value="Phenol_Hydrox"/>
    <property type="match status" value="1"/>
</dbReference>
<keyword evidence="2" id="KW-0560">Oxidoreductase</keyword>
<dbReference type="PIRSF" id="PIRSF000040">
    <property type="entry name" value="MMOH_comp"/>
    <property type="match status" value="1"/>
</dbReference>